<sequence length="543" mass="56470">MQGPARPGDARPALARLAWYGSARHDRAGLVRPARPGKAERVADRVPAGPEVAGRHVGVLAARARQGAEPAESTAGDAVRHTFGRCPGLRAGRKIDCMSDKNDHPPAVPLRRTRRAPLGAGLAAVAGLAALLAATVPAPAAAAGSGTPSPAAPSPAASTPAASSPAAPAPAGAPSRTPVPAPVPGEDPRIRPYLPAPTGPRPVGTTSLHLTDTSRPDPWVPAAGNRELMVSLWYPAASRTGHPAPYMTAKESELVLAGTGVTGVPPDALSRTRTHAVADARPAGRRHGLPLVVLSPGFTWPRSSLTALAEDLASHGYVVAGIDHTYESFTTTFPGGRVATCAACSIESEEDFGAKVVRGRAADVSFVLDELTGPHSRWPGGTLIDRSRIAMAGSSIGGASAPATMLADPRVRAGINLDGTMFAPIPASGLDRPFMFMGQPAHAPGGEDPSWDRDWRRLTGWKRWLVVAGSVHASFTDYDMLARQIGVDLGGELTGTRSVEITRRYVRAFTDLHLRGRAQPLLDGPARRHPEVRFCAPGAGTCG</sequence>
<dbReference type="Gene3D" id="3.40.50.1820">
    <property type="entry name" value="alpha/beta hydrolase"/>
    <property type="match status" value="1"/>
</dbReference>
<dbReference type="AlphaFoldDB" id="A0A919R5I1"/>
<evidence type="ECO:0000256" key="4">
    <source>
        <dbReference type="SAM" id="MobiDB-lite"/>
    </source>
</evidence>
<keyword evidence="3" id="KW-0443">Lipid metabolism</keyword>
<keyword evidence="6" id="KW-1185">Reference proteome</keyword>
<accession>A0A919R5I1</accession>
<organism evidence="5 6">
    <name type="scientific">Sphaerisporangium rufum</name>
    <dbReference type="NCBI Taxonomy" id="1381558"/>
    <lineage>
        <taxon>Bacteria</taxon>
        <taxon>Bacillati</taxon>
        <taxon>Actinomycetota</taxon>
        <taxon>Actinomycetes</taxon>
        <taxon>Streptosporangiales</taxon>
        <taxon>Streptosporangiaceae</taxon>
        <taxon>Sphaerisporangium</taxon>
    </lineage>
</organism>
<name>A0A919R5I1_9ACTN</name>
<dbReference type="Proteomes" id="UP000655287">
    <property type="component" value="Unassembled WGS sequence"/>
</dbReference>
<dbReference type="Pfam" id="PF03403">
    <property type="entry name" value="PAF-AH_p_II"/>
    <property type="match status" value="2"/>
</dbReference>
<evidence type="ECO:0000256" key="1">
    <source>
        <dbReference type="ARBA" id="ARBA00022801"/>
    </source>
</evidence>
<evidence type="ECO:0000256" key="2">
    <source>
        <dbReference type="ARBA" id="ARBA00022963"/>
    </source>
</evidence>
<reference evidence="5" key="1">
    <citation type="submission" date="2021-01" db="EMBL/GenBank/DDBJ databases">
        <title>Whole genome shotgun sequence of Sphaerisporangium rufum NBRC 109079.</title>
        <authorList>
            <person name="Komaki H."/>
            <person name="Tamura T."/>
        </authorList>
    </citation>
    <scope>NUCLEOTIDE SEQUENCE</scope>
    <source>
        <strain evidence="5">NBRC 109079</strain>
    </source>
</reference>
<dbReference type="PANTHER" id="PTHR10272:SF0">
    <property type="entry name" value="PLATELET-ACTIVATING FACTOR ACETYLHYDROLASE"/>
    <property type="match status" value="1"/>
</dbReference>
<feature type="compositionally biased region" description="Low complexity" evidence="4">
    <location>
        <begin position="140"/>
        <end position="176"/>
    </location>
</feature>
<proteinExistence type="predicted"/>
<dbReference type="GO" id="GO:0016042">
    <property type="term" value="P:lipid catabolic process"/>
    <property type="evidence" value="ECO:0007669"/>
    <property type="project" value="UniProtKB-KW"/>
</dbReference>
<dbReference type="EMBL" id="BOOU01000068">
    <property type="protein sequence ID" value="GII80034.1"/>
    <property type="molecule type" value="Genomic_DNA"/>
</dbReference>
<feature type="compositionally biased region" description="Polar residues" evidence="4">
    <location>
        <begin position="204"/>
        <end position="213"/>
    </location>
</feature>
<protein>
    <recommendedName>
        <fullName evidence="7">Platelet-activating factor acetylhydrolase</fullName>
    </recommendedName>
</protein>
<dbReference type="SUPFAM" id="SSF53474">
    <property type="entry name" value="alpha/beta-Hydrolases"/>
    <property type="match status" value="1"/>
</dbReference>
<evidence type="ECO:0000313" key="6">
    <source>
        <dbReference type="Proteomes" id="UP000655287"/>
    </source>
</evidence>
<evidence type="ECO:0000256" key="3">
    <source>
        <dbReference type="ARBA" id="ARBA00023098"/>
    </source>
</evidence>
<evidence type="ECO:0000313" key="5">
    <source>
        <dbReference type="EMBL" id="GII80034.1"/>
    </source>
</evidence>
<keyword evidence="2" id="KW-0442">Lipid degradation</keyword>
<feature type="region of interest" description="Disordered" evidence="4">
    <location>
        <begin position="140"/>
        <end position="221"/>
    </location>
</feature>
<dbReference type="InterPro" id="IPR029058">
    <property type="entry name" value="AB_hydrolase_fold"/>
</dbReference>
<dbReference type="GO" id="GO:0003847">
    <property type="term" value="F:1-alkyl-2-acetylglycerophosphocholine esterase activity"/>
    <property type="evidence" value="ECO:0007669"/>
    <property type="project" value="TreeGrafter"/>
</dbReference>
<comment type="caution">
    <text evidence="5">The sequence shown here is derived from an EMBL/GenBank/DDBJ whole genome shotgun (WGS) entry which is preliminary data.</text>
</comment>
<evidence type="ECO:0008006" key="7">
    <source>
        <dbReference type="Google" id="ProtNLM"/>
    </source>
</evidence>
<dbReference type="PANTHER" id="PTHR10272">
    <property type="entry name" value="PLATELET-ACTIVATING FACTOR ACETYLHYDROLASE"/>
    <property type="match status" value="1"/>
</dbReference>
<keyword evidence="1" id="KW-0378">Hydrolase</keyword>
<gene>
    <name evidence="5" type="ORF">Sru01_50160</name>
</gene>